<organism evidence="2">
    <name type="scientific">Rhipicephalus zambeziensis</name>
    <dbReference type="NCBI Taxonomy" id="60191"/>
    <lineage>
        <taxon>Eukaryota</taxon>
        <taxon>Metazoa</taxon>
        <taxon>Ecdysozoa</taxon>
        <taxon>Arthropoda</taxon>
        <taxon>Chelicerata</taxon>
        <taxon>Arachnida</taxon>
        <taxon>Acari</taxon>
        <taxon>Parasitiformes</taxon>
        <taxon>Ixodida</taxon>
        <taxon>Ixodoidea</taxon>
        <taxon>Ixodidae</taxon>
        <taxon>Rhipicephalinae</taxon>
        <taxon>Rhipicephalus</taxon>
        <taxon>Rhipicephalus</taxon>
    </lineage>
</organism>
<feature type="transmembrane region" description="Helical" evidence="1">
    <location>
        <begin position="77"/>
        <end position="98"/>
    </location>
</feature>
<accession>A0A224YKU0</accession>
<reference evidence="2" key="1">
    <citation type="journal article" date="2017" name="Parasit. Vectors">
        <title>Sialotranscriptomics of Rhipicephalus zambeziensis reveals intricate expression profiles of secretory proteins and suggests tight temporal transcriptional regulation during blood-feeding.</title>
        <authorList>
            <person name="de Castro M.H."/>
            <person name="de Klerk D."/>
            <person name="Pienaar R."/>
            <person name="Rees D.J.G."/>
            <person name="Mans B.J."/>
        </authorList>
    </citation>
    <scope>NUCLEOTIDE SEQUENCE</scope>
    <source>
        <tissue evidence="2">Salivary glands</tissue>
    </source>
</reference>
<sequence>MIKYTGGCYFRLCMGYIILICFRCLPGWAHSKGNERSMGMQVNLTTDFVNCLAQPISATRCLQSYKQTTLFKCKCNVWRTCVILLYIICVSACFTLSYEYSSPQMSNFLVV</sequence>
<evidence type="ECO:0000256" key="1">
    <source>
        <dbReference type="SAM" id="Phobius"/>
    </source>
</evidence>
<dbReference type="EMBL" id="GFPF01003316">
    <property type="protein sequence ID" value="MAA14462.1"/>
    <property type="molecule type" value="Transcribed_RNA"/>
</dbReference>
<keyword evidence="1" id="KW-0812">Transmembrane</keyword>
<keyword evidence="1" id="KW-0472">Membrane</keyword>
<dbReference type="AlphaFoldDB" id="A0A224YKU0"/>
<feature type="transmembrane region" description="Helical" evidence="1">
    <location>
        <begin position="12"/>
        <end position="29"/>
    </location>
</feature>
<proteinExistence type="predicted"/>
<name>A0A224YKU0_9ACAR</name>
<keyword evidence="1" id="KW-1133">Transmembrane helix</keyword>
<evidence type="ECO:0000313" key="2">
    <source>
        <dbReference type="EMBL" id="MAA14462.1"/>
    </source>
</evidence>
<protein>
    <submittedName>
        <fullName evidence="2">Uncharacterized protein</fullName>
    </submittedName>
</protein>